<accession>A0A2Z5GAD5</accession>
<reference evidence="1 2" key="1">
    <citation type="journal article" date="2018" name="Front. Microbiol.">
        <title>Hydrolytic Capabilities as a Key to Environmental Success: Chitinolytic and Cellulolytic Acidobacteria From Acidic Sub-arctic Soils and Boreal Peatlands.</title>
        <authorList>
            <person name="Belova S.E."/>
            <person name="Ravin N.V."/>
            <person name="Pankratov T.A."/>
            <person name="Rakitin A.L."/>
            <person name="Ivanova A.A."/>
            <person name="Beletsky A.V."/>
            <person name="Mardanov A.V."/>
            <person name="Sinninghe Damste J.S."/>
            <person name="Dedysh S.N."/>
        </authorList>
    </citation>
    <scope>NUCLEOTIDE SEQUENCE [LARGE SCALE GENOMIC DNA]</scope>
    <source>
        <strain evidence="1 2">SBC82</strain>
    </source>
</reference>
<evidence type="ECO:0000313" key="1">
    <source>
        <dbReference type="EMBL" id="AXC15556.1"/>
    </source>
</evidence>
<dbReference type="EMBL" id="CP030840">
    <property type="protein sequence ID" value="AXC15556.1"/>
    <property type="molecule type" value="Genomic_DNA"/>
</dbReference>
<organism evidence="1 2">
    <name type="scientific">Acidisarcina polymorpha</name>
    <dbReference type="NCBI Taxonomy" id="2211140"/>
    <lineage>
        <taxon>Bacteria</taxon>
        <taxon>Pseudomonadati</taxon>
        <taxon>Acidobacteriota</taxon>
        <taxon>Terriglobia</taxon>
        <taxon>Terriglobales</taxon>
        <taxon>Acidobacteriaceae</taxon>
        <taxon>Acidisarcina</taxon>
    </lineage>
</organism>
<name>A0A2Z5GAD5_9BACT</name>
<dbReference type="AlphaFoldDB" id="A0A2Z5GAD5"/>
<evidence type="ECO:0000313" key="2">
    <source>
        <dbReference type="Proteomes" id="UP000253606"/>
    </source>
</evidence>
<dbReference type="Proteomes" id="UP000253606">
    <property type="component" value="Chromosome"/>
</dbReference>
<gene>
    <name evidence="1" type="ORF">ACPOL_6322</name>
</gene>
<protein>
    <submittedName>
        <fullName evidence="1">Uncharacterized protein</fullName>
    </submittedName>
</protein>
<sequence length="46" mass="5254">MFLAHRVGPTEIQRHFTPPRCDRFRNDFHEIATDLAMVTTGAKVVA</sequence>
<keyword evidence="2" id="KW-1185">Reference proteome</keyword>
<proteinExistence type="predicted"/>
<dbReference type="KEGG" id="abas:ACPOL_6322"/>